<gene>
    <name evidence="1" type="ORF">EXU30_10100</name>
</gene>
<reference evidence="1 2" key="1">
    <citation type="submission" date="2019-02" db="EMBL/GenBank/DDBJ databases">
        <title>Shewanella sp. D4-2 isolated from Dokdo Island.</title>
        <authorList>
            <person name="Baek K."/>
        </authorList>
    </citation>
    <scope>NUCLEOTIDE SEQUENCE [LARGE SCALE GENOMIC DNA]</scope>
    <source>
        <strain evidence="1 2">D4-2</strain>
    </source>
</reference>
<protein>
    <recommendedName>
        <fullName evidence="3">DUF4034 domain-containing protein</fullName>
    </recommendedName>
</protein>
<evidence type="ECO:0000313" key="1">
    <source>
        <dbReference type="EMBL" id="QBF83005.1"/>
    </source>
</evidence>
<dbReference type="RefSeq" id="WP_130599697.1">
    <property type="nucleotide sequence ID" value="NZ_CP036200.1"/>
</dbReference>
<dbReference type="KEGG" id="smai:EXU30_10100"/>
<sequence length="329" mass="38295">MLNKILYYYAKIQNKLFYESVDEALDFSRFDEFIGYLQRRQWSSFEDGYRELACDERHLLMTAIPQQLNNPDLFADWRYGSQSYLALQFSGAVELHNAWRARGYTWIEYVPEDKIKASSQGFEDAFDYFSEAITQGAEDAELYVGIIQTFAGGSPSEQVIIDAFNKVLELQERHLPAAIYTLSALSERWHGSERSMFHFAYALADKDPFYNSIVLCAHIDKWSYDTLNEIPMAAYYFLGDDIRQEAPVLEKEDLCIQEGSKYFGLQASNVYAFVGYKTKIRLLANKHLLKIKHLFTRFPWEEEGSAKDIVNKARREMRLGALKKQRTKK</sequence>
<organism evidence="1 2">
    <name type="scientific">Shewanella maritima</name>
    <dbReference type="NCBI Taxonomy" id="2520507"/>
    <lineage>
        <taxon>Bacteria</taxon>
        <taxon>Pseudomonadati</taxon>
        <taxon>Pseudomonadota</taxon>
        <taxon>Gammaproteobacteria</taxon>
        <taxon>Alteromonadales</taxon>
        <taxon>Shewanellaceae</taxon>
        <taxon>Shewanella</taxon>
    </lineage>
</organism>
<dbReference type="EMBL" id="CP036200">
    <property type="protein sequence ID" value="QBF83005.1"/>
    <property type="molecule type" value="Genomic_DNA"/>
</dbReference>
<dbReference type="OrthoDB" id="7171245at2"/>
<dbReference type="AlphaFoldDB" id="A0A411PHJ3"/>
<evidence type="ECO:0008006" key="3">
    <source>
        <dbReference type="Google" id="ProtNLM"/>
    </source>
</evidence>
<name>A0A411PHJ3_9GAMM</name>
<dbReference type="Proteomes" id="UP000291106">
    <property type="component" value="Chromosome"/>
</dbReference>
<accession>A0A411PHJ3</accession>
<proteinExistence type="predicted"/>
<keyword evidence="2" id="KW-1185">Reference proteome</keyword>
<evidence type="ECO:0000313" key="2">
    <source>
        <dbReference type="Proteomes" id="UP000291106"/>
    </source>
</evidence>